<dbReference type="PROSITE" id="PS00211">
    <property type="entry name" value="ABC_TRANSPORTER_1"/>
    <property type="match status" value="1"/>
</dbReference>
<proteinExistence type="inferred from homology"/>
<dbReference type="PROSITE" id="PS50893">
    <property type="entry name" value="ABC_TRANSPORTER_2"/>
    <property type="match status" value="1"/>
</dbReference>
<dbReference type="InterPro" id="IPR003439">
    <property type="entry name" value="ABC_transporter-like_ATP-bd"/>
</dbReference>
<dbReference type="InterPro" id="IPR050319">
    <property type="entry name" value="ABC_transp_ATP-bind"/>
</dbReference>
<evidence type="ECO:0000313" key="7">
    <source>
        <dbReference type="EMBL" id="PVH30225.1"/>
    </source>
</evidence>
<dbReference type="PANTHER" id="PTHR43776">
    <property type="entry name" value="TRANSPORT ATP-BINDING PROTEIN"/>
    <property type="match status" value="1"/>
</dbReference>
<sequence>MTQVLRTEDLRLYHNTARGQLRAVDGVSLSIARGETLGLVGESGCGKSSLAKCVVGLDAPTSGTLEVAGVTPGKSRAMRIARAQAVQMVFQDPSGALNPRLSVARIIEEPLRVHGTGTAAERRAQVAELAQKVGLSDYHLPRFPHELSGGQRQRVSIARALALNPALLVCDEAVSALDVSVQAQVLNLFISLQKELDLTYLFISHDLSVVRYVSHRIAVMYLGRIVEIGPAEEVFHRHLHPYTRALVAAIPGDEALGEEAALLEGDVPSPVNPPSGCAFRTRCPHTRERCAADVPHLRDLGNGLQVACHFAEEFIRPEDMPQAAG</sequence>
<feature type="domain" description="ABC transporter" evidence="6">
    <location>
        <begin position="5"/>
        <end position="247"/>
    </location>
</feature>
<keyword evidence="8" id="KW-1185">Reference proteome</keyword>
<dbReference type="Gene3D" id="3.40.50.300">
    <property type="entry name" value="P-loop containing nucleotide triphosphate hydrolases"/>
    <property type="match status" value="1"/>
</dbReference>
<organism evidence="7 8">
    <name type="scientific">Pararhodobacter oceanensis</name>
    <dbReference type="NCBI Taxonomy" id="2172121"/>
    <lineage>
        <taxon>Bacteria</taxon>
        <taxon>Pseudomonadati</taxon>
        <taxon>Pseudomonadota</taxon>
        <taxon>Alphaproteobacteria</taxon>
        <taxon>Rhodobacterales</taxon>
        <taxon>Paracoccaceae</taxon>
        <taxon>Pararhodobacter</taxon>
    </lineage>
</organism>
<evidence type="ECO:0000259" key="6">
    <source>
        <dbReference type="PROSITE" id="PS50893"/>
    </source>
</evidence>
<reference evidence="7 8" key="1">
    <citation type="submission" date="2018-04" db="EMBL/GenBank/DDBJ databases">
        <title>Pararhodobacter oceanense sp. nov., isolated from marine intertidal sediment.</title>
        <authorList>
            <person name="Wang X.-L."/>
            <person name="Du Z.-J."/>
        </authorList>
    </citation>
    <scope>NUCLEOTIDE SEQUENCE [LARGE SCALE GENOMIC DNA]</scope>
    <source>
        <strain evidence="7 8">AM505</strain>
    </source>
</reference>
<dbReference type="GO" id="GO:0015833">
    <property type="term" value="P:peptide transport"/>
    <property type="evidence" value="ECO:0007669"/>
    <property type="project" value="InterPro"/>
</dbReference>
<comment type="similarity">
    <text evidence="2">Belongs to the ABC transporter superfamily.</text>
</comment>
<dbReference type="NCBIfam" id="TIGR01727">
    <property type="entry name" value="oligo_HPY"/>
    <property type="match status" value="1"/>
</dbReference>
<evidence type="ECO:0000313" key="8">
    <source>
        <dbReference type="Proteomes" id="UP000245911"/>
    </source>
</evidence>
<gene>
    <name evidence="7" type="ORF">DDE20_01295</name>
</gene>
<keyword evidence="5 7" id="KW-0067">ATP-binding</keyword>
<dbReference type="InterPro" id="IPR013563">
    <property type="entry name" value="Oligopep_ABC_C"/>
</dbReference>
<dbReference type="InterPro" id="IPR027417">
    <property type="entry name" value="P-loop_NTPase"/>
</dbReference>
<dbReference type="PANTHER" id="PTHR43776:SF7">
    <property type="entry name" value="D,D-DIPEPTIDE TRANSPORT ATP-BINDING PROTEIN DDPF-RELATED"/>
    <property type="match status" value="1"/>
</dbReference>
<evidence type="ECO:0000256" key="5">
    <source>
        <dbReference type="ARBA" id="ARBA00022840"/>
    </source>
</evidence>
<dbReference type="GO" id="GO:0016887">
    <property type="term" value="F:ATP hydrolysis activity"/>
    <property type="evidence" value="ECO:0007669"/>
    <property type="project" value="InterPro"/>
</dbReference>
<dbReference type="GO" id="GO:0005886">
    <property type="term" value="C:plasma membrane"/>
    <property type="evidence" value="ECO:0007669"/>
    <property type="project" value="UniProtKB-SubCell"/>
</dbReference>
<dbReference type="GO" id="GO:0055085">
    <property type="term" value="P:transmembrane transport"/>
    <property type="evidence" value="ECO:0007669"/>
    <property type="project" value="UniProtKB-ARBA"/>
</dbReference>
<dbReference type="OrthoDB" id="9802264at2"/>
<dbReference type="CDD" id="cd03257">
    <property type="entry name" value="ABC_NikE_OppD_transporters"/>
    <property type="match status" value="1"/>
</dbReference>
<dbReference type="SUPFAM" id="SSF52540">
    <property type="entry name" value="P-loop containing nucleoside triphosphate hydrolases"/>
    <property type="match status" value="1"/>
</dbReference>
<name>A0A2T8HXR0_9RHOB</name>
<dbReference type="InterPro" id="IPR017871">
    <property type="entry name" value="ABC_transporter-like_CS"/>
</dbReference>
<evidence type="ECO:0000256" key="1">
    <source>
        <dbReference type="ARBA" id="ARBA00004417"/>
    </source>
</evidence>
<dbReference type="Proteomes" id="UP000245911">
    <property type="component" value="Unassembled WGS sequence"/>
</dbReference>
<dbReference type="GO" id="GO:0005524">
    <property type="term" value="F:ATP binding"/>
    <property type="evidence" value="ECO:0007669"/>
    <property type="project" value="UniProtKB-KW"/>
</dbReference>
<dbReference type="InterPro" id="IPR003593">
    <property type="entry name" value="AAA+_ATPase"/>
</dbReference>
<comment type="subcellular location">
    <subcellularLocation>
        <location evidence="1">Cell inner membrane</location>
        <topology evidence="1">Peripheral membrane protein</topology>
    </subcellularLocation>
</comment>
<keyword evidence="3" id="KW-0813">Transport</keyword>
<evidence type="ECO:0000256" key="3">
    <source>
        <dbReference type="ARBA" id="ARBA00022448"/>
    </source>
</evidence>
<dbReference type="EMBL" id="QDKM01000001">
    <property type="protein sequence ID" value="PVH30225.1"/>
    <property type="molecule type" value="Genomic_DNA"/>
</dbReference>
<keyword evidence="4" id="KW-0547">Nucleotide-binding</keyword>
<accession>A0A2T8HXR0</accession>
<dbReference type="Pfam" id="PF08352">
    <property type="entry name" value="oligo_HPY"/>
    <property type="match status" value="1"/>
</dbReference>
<dbReference type="SMART" id="SM00382">
    <property type="entry name" value="AAA"/>
    <property type="match status" value="1"/>
</dbReference>
<evidence type="ECO:0000256" key="2">
    <source>
        <dbReference type="ARBA" id="ARBA00005417"/>
    </source>
</evidence>
<dbReference type="FunFam" id="3.40.50.300:FF:000016">
    <property type="entry name" value="Oligopeptide ABC transporter ATP-binding component"/>
    <property type="match status" value="1"/>
</dbReference>
<dbReference type="Pfam" id="PF00005">
    <property type="entry name" value="ABC_tran"/>
    <property type="match status" value="1"/>
</dbReference>
<dbReference type="AlphaFoldDB" id="A0A2T8HXR0"/>
<comment type="caution">
    <text evidence="7">The sequence shown here is derived from an EMBL/GenBank/DDBJ whole genome shotgun (WGS) entry which is preliminary data.</text>
</comment>
<protein>
    <submittedName>
        <fullName evidence="7">Peptide ABC transporter ATP-binding protein</fullName>
    </submittedName>
</protein>
<evidence type="ECO:0000256" key="4">
    <source>
        <dbReference type="ARBA" id="ARBA00022741"/>
    </source>
</evidence>
<dbReference type="RefSeq" id="WP_116556633.1">
    <property type="nucleotide sequence ID" value="NZ_QDKM01000001.1"/>
</dbReference>